<dbReference type="AlphaFoldDB" id="A0A8X6YRK8"/>
<dbReference type="EMBL" id="BMAV01022084">
    <property type="protein sequence ID" value="GFY76692.1"/>
    <property type="molecule type" value="Genomic_DNA"/>
</dbReference>
<evidence type="ECO:0000313" key="2">
    <source>
        <dbReference type="Proteomes" id="UP000886998"/>
    </source>
</evidence>
<comment type="caution">
    <text evidence="1">The sequence shown here is derived from an EMBL/GenBank/DDBJ whole genome shotgun (WGS) entry which is preliminary data.</text>
</comment>
<accession>A0A8X6YRK8</accession>
<proteinExistence type="predicted"/>
<name>A0A8X6YRK8_9ARAC</name>
<reference evidence="1" key="1">
    <citation type="submission" date="2020-08" db="EMBL/GenBank/DDBJ databases">
        <title>Multicomponent nature underlies the extraordinary mechanical properties of spider dragline silk.</title>
        <authorList>
            <person name="Kono N."/>
            <person name="Nakamura H."/>
            <person name="Mori M."/>
            <person name="Yoshida Y."/>
            <person name="Ohtoshi R."/>
            <person name="Malay A.D."/>
            <person name="Moran D.A.P."/>
            <person name="Tomita M."/>
            <person name="Numata K."/>
            <person name="Arakawa K."/>
        </authorList>
    </citation>
    <scope>NUCLEOTIDE SEQUENCE</scope>
</reference>
<dbReference type="Proteomes" id="UP000886998">
    <property type="component" value="Unassembled WGS sequence"/>
</dbReference>
<protein>
    <submittedName>
        <fullName evidence="1">Uncharacterized protein</fullName>
    </submittedName>
</protein>
<organism evidence="1 2">
    <name type="scientific">Trichonephila inaurata madagascariensis</name>
    <dbReference type="NCBI Taxonomy" id="2747483"/>
    <lineage>
        <taxon>Eukaryota</taxon>
        <taxon>Metazoa</taxon>
        <taxon>Ecdysozoa</taxon>
        <taxon>Arthropoda</taxon>
        <taxon>Chelicerata</taxon>
        <taxon>Arachnida</taxon>
        <taxon>Araneae</taxon>
        <taxon>Araneomorphae</taxon>
        <taxon>Entelegynae</taxon>
        <taxon>Araneoidea</taxon>
        <taxon>Nephilidae</taxon>
        <taxon>Trichonephila</taxon>
        <taxon>Trichonephila inaurata</taxon>
    </lineage>
</organism>
<keyword evidence="2" id="KW-1185">Reference proteome</keyword>
<sequence length="82" mass="9613">MERNCEPRGSLKRPIRRRWKMNLGTVVGTNGGTFLEDETKLGQVPSMLAIQTIIHYQYRKNYCLFPAYFRCVYALRITNQAK</sequence>
<evidence type="ECO:0000313" key="1">
    <source>
        <dbReference type="EMBL" id="GFY76692.1"/>
    </source>
</evidence>
<gene>
    <name evidence="1" type="ORF">TNIN_194901</name>
</gene>